<evidence type="ECO:0000259" key="3">
    <source>
        <dbReference type="PROSITE" id="PS50095"/>
    </source>
</evidence>
<evidence type="ECO:0000256" key="2">
    <source>
        <dbReference type="SAM" id="MobiDB-lite"/>
    </source>
</evidence>
<feature type="region of interest" description="Disordered" evidence="2">
    <location>
        <begin position="451"/>
        <end position="477"/>
    </location>
</feature>
<dbReference type="InterPro" id="IPR036392">
    <property type="entry name" value="PLAT/LH2_dom_sf"/>
</dbReference>
<feature type="domain" description="Doublecortin" evidence="4">
    <location>
        <begin position="37"/>
        <end position="119"/>
    </location>
</feature>
<feature type="compositionally biased region" description="Polar residues" evidence="2">
    <location>
        <begin position="1409"/>
        <end position="1426"/>
    </location>
</feature>
<sequence>MSDTTSTNISVAQANSTDSGQTGSMRQSNMSKPGSTKRLYFYKSGDPRFNGIKMVVTNRSIKTFDALLDSLSKKVPLPFGVRNITTPRGMHHITNLEELEDGRSYICSHQRKIKPINLERASKKPLLWKSSRPMSARRRAVQLAQHNEVVPFQRENTIVIGNSKKLVIFKNGDTEFKYNVIFNQKSMQSFDAFLEEISEALQCPIVKLYSTDGRRILSIHALLLSSGTIVAAGREPFKHANYETEREFLPSKLPGITKRVIPKQRSKPEMKSQILMRPLELNTSMQEQWHQCTRLNGRDVDKICNTEFVDFPYMPTNEISITEHWPHSGEKLPVISPEDNIEKSIHLNFDGTMTVEMRVRFKIKEEETINWSTTVSRSDLLYHKQKLPSSTVEPDIQAIYTSDSPLETNVKDIETPKDCLNQTESKNASCSEINQLETNVPAINSNVYRTTSSRQESARFYRPPTPGIRRGQERKSSMKQISAGNIREHIRQMFFSGETEQEDTDSGIVAHCDEQMLNTGETANTQSNENNEMDNINEECLPSMLRQESFDVVETTSMKVLQRDTRTKRVVKKSEFTTESSGYACFGKPSQNDQPHSVGKHVLHQDHFKFKELKRSVSESISLLHPSMSQAERFDFAHCKPGSLDAMSKEAHRNVTKEGNTCENNSHLTSESQMNTSFENDVDNGNDTQLRISAKQKKKKKKQMVGSEINCSFHQDAECYTSMEAGNMNGDVAYDLNDDAQIPQTAPNYKQSPKLGDVISCDLEHQDDSNIPFDDVKPQDLSCPKQTEIGIVKKLKGNKQMAKVKPRAVKKITEPSSPPNDKSVGCKTENNVDDNPATETGTGNGIATIITREPLLYSCEHAINPPMEHNLLQEGVRKKTIKPAKKFHDLSKKQNKSKKKNKNKMTESKKLNAPDNQDTRSTSSPTPVSSAESYVQSWLTKIFPNATFPVIQLFPSTRRGEDIISYSNSQGDQLEKETKMKDQNDLQANSHNSQSNSCVDSNKMEPVLFHVEHANGKDMMMLHTGPFDEEVISTLMEKGKQLAELFMQQCENNAKIEQCGKDKLLNWMANNQMAKMSQKKESSDVAVQVELKAIEKDPTDHTMNDCIDEILAQQLNSTPQYIPKTKIRHLEKSLSLQEWPSKPTGSSSQVLLAWLLVLHLKQGMQNMIEDITKRSCAGSEIFALLQVLKKIAITEKADDLKAAVLSLQESALRQDSSMENLACAGGQTSTQLFPNVPEKQANIVKDIASNHSCSINAEYNVTDRFEDINLLNTERENSDLIDDLDDLTFFASVPETEVCGEYRKNDRRLMNIEAVTQCSSDKEPEESTNNSSNEVLDNIDQFLLEEGVVADNEDSDDMMMKSTQRFILSPLSDISFGNNPSVQMSTISPRKTSKVKMIVQEMEQRKHPSNNSDYKKSVQSPLSSDWSDYKQDSEESSKSDTLQGSSDIITESGDEKIQEKPIKTGYVRRAIERLYGKSESKVSPCNTAVCASTKKVVQKSPNETIKTAMKENVACNHQSSSKENMMRTLSSPNNCYKDKSSKDCTSSLKSASFPILEPAYSPNNALGVKPSNKGGLINTSSETNDGVLIDKGRWLLKEDNLVRMSPPQAIGMYGHLDTTSIDTFLDTTSDEVPYSSYVGKMNQQLPLADVSSSEIEDMVRPHHCNYFNMPHGSDSEPFNDTFNVKAECRPKSSEMFVKIKSRDSDSPSSRSLLKYGGKSGSLPSFATVDLHFSDNKVHPVSHPEGQKDDVYITFYGHLKASEPVFLYSNEDDAFQSGHEDTFQINIGDIGEIYKIRVGHDNSGESPSWHCEAVHLLNIFSNEQFSIDVNRWLAQDQDDKEICRELPVSRQGHTKLPVTMYEIRVVTGDLWNAGTDANIYISIHGERGDTGSRHLLMSNKPNKFLKGQTDIFMLEAVHLGDLHSLVIGHDGLEPGNGWYLEKVIVLDPVKDREYIFFCYRWLDKGEDDGKIARHLFTADEVDFPARQELELKRKHIWNAEKWKYQKGNILQFYCKATRKFIRLTPDSKVDALGEKKDKYGFFDVMVKRGNVRVFKSHQISSVALAIDKGIVTAMDNSGILCELFVHPQLNRNVTLESTRVPGLTISFDREGRANDGSTDGYAGITKEFVVHVKGIFQDGSIILLTTSWAQALCRRLDGLCSGAGNHNTESYWKVQKMNSAVYMFESVTNPHNYIQIKNGKCDGNGSGDDYCSFKVDKQLESGSVTLESIKYNGIYIGLQSNGNAMLQQ</sequence>
<dbReference type="InterPro" id="IPR036572">
    <property type="entry name" value="Doublecortin_dom_sf"/>
</dbReference>
<evidence type="ECO:0000259" key="4">
    <source>
        <dbReference type="PROSITE" id="PS50309"/>
    </source>
</evidence>
<feature type="region of interest" description="Disordered" evidence="2">
    <location>
        <begin position="883"/>
        <end position="929"/>
    </location>
</feature>
<feature type="domain" description="PLAT" evidence="3">
    <location>
        <begin position="1724"/>
        <end position="1846"/>
    </location>
</feature>
<dbReference type="Gene3D" id="2.80.10.50">
    <property type="match status" value="2"/>
</dbReference>
<dbReference type="InterPro" id="IPR052970">
    <property type="entry name" value="Inner_ear_hair_cell_LOXHD"/>
</dbReference>
<evidence type="ECO:0000313" key="6">
    <source>
        <dbReference type="Proteomes" id="UP001295444"/>
    </source>
</evidence>
<dbReference type="SMART" id="SM00308">
    <property type="entry name" value="LH2"/>
    <property type="match status" value="1"/>
</dbReference>
<dbReference type="EMBL" id="OW240915">
    <property type="protein sequence ID" value="CAH2285233.1"/>
    <property type="molecule type" value="Genomic_DNA"/>
</dbReference>
<proteinExistence type="predicted"/>
<reference evidence="5" key="1">
    <citation type="submission" date="2022-03" db="EMBL/GenBank/DDBJ databases">
        <authorList>
            <person name="Alioto T."/>
            <person name="Alioto T."/>
            <person name="Gomez Garrido J."/>
        </authorList>
    </citation>
    <scope>NUCLEOTIDE SEQUENCE</scope>
</reference>
<dbReference type="Gene3D" id="3.10.20.230">
    <property type="entry name" value="Doublecortin domain"/>
    <property type="match status" value="2"/>
</dbReference>
<feature type="compositionally biased region" description="Polar residues" evidence="2">
    <location>
        <begin position="1"/>
        <end position="34"/>
    </location>
</feature>
<dbReference type="SUPFAM" id="SSF49723">
    <property type="entry name" value="Lipase/lipooxygenase domain (PLAT/LH2 domain)"/>
    <property type="match status" value="2"/>
</dbReference>
<dbReference type="Pfam" id="PF01477">
    <property type="entry name" value="PLAT"/>
    <property type="match status" value="2"/>
</dbReference>
<feature type="compositionally biased region" description="Basic residues" evidence="2">
    <location>
        <begin position="893"/>
        <end position="903"/>
    </location>
</feature>
<dbReference type="SUPFAM" id="SSF89837">
    <property type="entry name" value="Doublecortin (DC)"/>
    <property type="match status" value="2"/>
</dbReference>
<dbReference type="SUPFAM" id="SSF50353">
    <property type="entry name" value="Cytokine"/>
    <property type="match status" value="2"/>
</dbReference>
<dbReference type="FunFam" id="3.10.20.230:FF:000006">
    <property type="entry name" value="Oxygen-regulated protein 1"/>
    <property type="match status" value="1"/>
</dbReference>
<feature type="compositionally biased region" description="Basic and acidic residues" evidence="2">
    <location>
        <begin position="1427"/>
        <end position="1438"/>
    </location>
</feature>
<comment type="caution">
    <text evidence="1">Lacks conserved residue(s) required for the propagation of feature annotation.</text>
</comment>
<dbReference type="GO" id="GO:0035556">
    <property type="term" value="P:intracellular signal transduction"/>
    <property type="evidence" value="ECO:0007669"/>
    <property type="project" value="InterPro"/>
</dbReference>
<feature type="compositionally biased region" description="Polar residues" evidence="2">
    <location>
        <begin position="985"/>
        <end position="1000"/>
    </location>
</feature>
<dbReference type="Gene3D" id="2.40.180.10">
    <property type="entry name" value="Catalase core domain"/>
    <property type="match status" value="1"/>
</dbReference>
<dbReference type="SMART" id="SM00537">
    <property type="entry name" value="DCX"/>
    <property type="match status" value="2"/>
</dbReference>
<gene>
    <name evidence="5" type="ORF">PECUL_23A056872</name>
</gene>
<feature type="compositionally biased region" description="Polar residues" evidence="2">
    <location>
        <begin position="1439"/>
        <end position="1449"/>
    </location>
</feature>
<dbReference type="InterPro" id="IPR008996">
    <property type="entry name" value="IL1/FGF"/>
</dbReference>
<feature type="domain" description="Doublecortin" evidence="4">
    <location>
        <begin position="164"/>
        <end position="243"/>
    </location>
</feature>
<dbReference type="PANTHER" id="PTHR45901">
    <property type="entry name" value="PROTEIN CBG12474"/>
    <property type="match status" value="1"/>
</dbReference>
<dbReference type="InterPro" id="IPR003533">
    <property type="entry name" value="Doublecortin_dom"/>
</dbReference>
<keyword evidence="6" id="KW-1185">Reference proteome</keyword>
<dbReference type="PROSITE" id="PS50095">
    <property type="entry name" value="PLAT"/>
    <property type="match status" value="2"/>
</dbReference>
<dbReference type="PANTHER" id="PTHR45901:SF7">
    <property type="entry name" value="OXYGEN-REGULATED PROTEIN 1"/>
    <property type="match status" value="1"/>
</dbReference>
<feature type="region of interest" description="Disordered" evidence="2">
    <location>
        <begin position="967"/>
        <end position="1000"/>
    </location>
</feature>
<feature type="region of interest" description="Disordered" evidence="2">
    <location>
        <begin position="807"/>
        <end position="845"/>
    </location>
</feature>
<evidence type="ECO:0000256" key="1">
    <source>
        <dbReference type="PROSITE-ProRule" id="PRU00152"/>
    </source>
</evidence>
<dbReference type="PROSITE" id="PS50309">
    <property type="entry name" value="DC"/>
    <property type="match status" value="2"/>
</dbReference>
<dbReference type="Pfam" id="PF03607">
    <property type="entry name" value="DCX"/>
    <property type="match status" value="2"/>
</dbReference>
<evidence type="ECO:0000313" key="5">
    <source>
        <dbReference type="EMBL" id="CAH2285233.1"/>
    </source>
</evidence>
<dbReference type="InterPro" id="IPR001024">
    <property type="entry name" value="PLAT/LH2_dom"/>
</dbReference>
<dbReference type="Proteomes" id="UP001295444">
    <property type="component" value="Chromosome 04"/>
</dbReference>
<feature type="compositionally biased region" description="Basic and acidic residues" evidence="2">
    <location>
        <begin position="973"/>
        <end position="984"/>
    </location>
</feature>
<feature type="region of interest" description="Disordered" evidence="2">
    <location>
        <begin position="1"/>
        <end position="37"/>
    </location>
</feature>
<dbReference type="Gene3D" id="2.60.60.20">
    <property type="entry name" value="PLAT/LH2 domain"/>
    <property type="match status" value="1"/>
</dbReference>
<dbReference type="CDD" id="cd01756">
    <property type="entry name" value="PLAT_repeat"/>
    <property type="match status" value="1"/>
</dbReference>
<protein>
    <submittedName>
        <fullName evidence="5">Oxygen-regulated 1</fullName>
    </submittedName>
</protein>
<name>A0AAD1W5D3_PELCU</name>
<organism evidence="5 6">
    <name type="scientific">Pelobates cultripes</name>
    <name type="common">Western spadefoot toad</name>
    <dbReference type="NCBI Taxonomy" id="61616"/>
    <lineage>
        <taxon>Eukaryota</taxon>
        <taxon>Metazoa</taxon>
        <taxon>Chordata</taxon>
        <taxon>Craniata</taxon>
        <taxon>Vertebrata</taxon>
        <taxon>Euteleostomi</taxon>
        <taxon>Amphibia</taxon>
        <taxon>Batrachia</taxon>
        <taxon>Anura</taxon>
        <taxon>Pelobatoidea</taxon>
        <taxon>Pelobatidae</taxon>
        <taxon>Pelobates</taxon>
    </lineage>
</organism>
<accession>A0AAD1W5D3</accession>
<feature type="region of interest" description="Disordered" evidence="2">
    <location>
        <begin position="1403"/>
        <end position="1457"/>
    </location>
</feature>
<dbReference type="CDD" id="cd23312">
    <property type="entry name" value="beta-trefoil_FGF_RP1"/>
    <property type="match status" value="1"/>
</dbReference>
<feature type="domain" description="PLAT" evidence="3">
    <location>
        <begin position="1858"/>
        <end position="1975"/>
    </location>
</feature>